<feature type="region of interest" description="Disordered" evidence="1">
    <location>
        <begin position="702"/>
        <end position="726"/>
    </location>
</feature>
<reference evidence="3" key="1">
    <citation type="submission" date="2018-06" db="EMBL/GenBank/DDBJ databases">
        <authorList>
            <person name="Guldener U."/>
        </authorList>
    </citation>
    <scope>NUCLEOTIDE SEQUENCE [LARGE SCALE GENOMIC DNA]</scope>
    <source>
        <strain evidence="3">UTAD17</strain>
    </source>
</reference>
<dbReference type="Proteomes" id="UP000262825">
    <property type="component" value="Unassembled WGS sequence"/>
</dbReference>
<dbReference type="EMBL" id="UFAJ01000331">
    <property type="protein sequence ID" value="SSD60342.1"/>
    <property type="molecule type" value="Genomic_DNA"/>
</dbReference>
<proteinExistence type="predicted"/>
<accession>A0A376B6S1</accession>
<name>A0A376B6S1_9ASCO</name>
<organism evidence="2 3">
    <name type="scientific">Saccharomycodes ludwigii</name>
    <dbReference type="NCBI Taxonomy" id="36035"/>
    <lineage>
        <taxon>Eukaryota</taxon>
        <taxon>Fungi</taxon>
        <taxon>Dikarya</taxon>
        <taxon>Ascomycota</taxon>
        <taxon>Saccharomycotina</taxon>
        <taxon>Saccharomycetes</taxon>
        <taxon>Saccharomycodales</taxon>
        <taxon>Saccharomycodaceae</taxon>
        <taxon>Saccharomycodes</taxon>
    </lineage>
</organism>
<evidence type="ECO:0000256" key="1">
    <source>
        <dbReference type="SAM" id="MobiDB-lite"/>
    </source>
</evidence>
<sequence length="763" mass="89261">MSIDNTISKYIDYLTKQFDHIECTESILSYPLDKEYFSPDLSEGEWLVEEHNVKESAISTLKVLAIEALFIEWFNNYKKSCSANTTQQEKNIDTFDQPPTELRLMYKFCGILDMIYYCRSNLATSTPISKVVDPWTTLYFQSIITVFQLFPNTEHQLIFIKYVFSRIEWLKQGKETTPLKYGFNNLSGIRAPLSSFLLEINNFIKKLSVNNKFNTLLDNRLVMQFQWLISQLCTLDEGVNTNKECLVAKSNASTNGIDDTTATENNITQGNSVVTNDAKLPPFIYDYLHIKTMILDNPFNAFTKLEHDVSGQTKYKSFSKRLNDFIKFLIGKERTFYETVERNKQDFFSIQNALNKQICSIGWKYENMRKPLPPNIELYKIYENAIMNSLFDVDVKLGKKSLDFNTLLQNSKSDFHRKYIIIRLFNVLFFYKNLYEHDDLASIYLSKNLDLEEKLMVDKNSKIIFEHLKELSLTNIKTISDFYRHYDPVFIERLEKLFTFESKHLLMERLNFNASTAIPSDMKPSTMICQDIIGTSIDDLPRINYSFKKKSFIKLGDSKINNIWKIGYDLDSDITTTGNNDDVDVLLYNELKSKYDFNQEGAGDSKSQSDDNDSALQDWRYLRLLRNKHLFEFNQVDERTGINGLFDSKLIEQSIRDDLDNQAHLDKEQEMKIKEAQGYIETIRQRGIQTQLEKVRKHLRSNNTSTATASLISRSNTTTPEPRQMVMRKRKIMEDLYDDDDVYRSRNKKVKVEPDEKKKKLNE</sequence>
<dbReference type="AlphaFoldDB" id="A0A376B6S1"/>
<protein>
    <submittedName>
        <fullName evidence="2">Uncharacterized protein</fullName>
    </submittedName>
</protein>
<dbReference type="VEuPathDB" id="FungiDB:SCODWIG_02103"/>
<evidence type="ECO:0000313" key="3">
    <source>
        <dbReference type="Proteomes" id="UP000262825"/>
    </source>
</evidence>
<keyword evidence="3" id="KW-1185">Reference proteome</keyword>
<dbReference type="Pfam" id="PF11957">
    <property type="entry name" value="efThoc1"/>
    <property type="match status" value="1"/>
</dbReference>
<gene>
    <name evidence="2" type="ORF">SCODWIG_02103</name>
</gene>
<dbReference type="InterPro" id="IPR021861">
    <property type="entry name" value="THO_THOC1"/>
</dbReference>
<feature type="compositionally biased region" description="Polar residues" evidence="1">
    <location>
        <begin position="702"/>
        <end position="721"/>
    </location>
</feature>
<evidence type="ECO:0000313" key="2">
    <source>
        <dbReference type="EMBL" id="SSD60342.1"/>
    </source>
</evidence>